<dbReference type="VEuPathDB" id="TriTrypDB:TcIL3000_9_4090"/>
<feature type="transmembrane region" description="Helical" evidence="1">
    <location>
        <begin position="12"/>
        <end position="33"/>
    </location>
</feature>
<dbReference type="AlphaFoldDB" id="G0UUE5"/>
<keyword evidence="1" id="KW-0812">Transmembrane</keyword>
<dbReference type="EMBL" id="HE575322">
    <property type="protein sequence ID" value="CCC93009.1"/>
    <property type="molecule type" value="Genomic_DNA"/>
</dbReference>
<feature type="transmembrane region" description="Helical" evidence="1">
    <location>
        <begin position="72"/>
        <end position="91"/>
    </location>
</feature>
<accession>G0UUE5</accession>
<sequence>MSVILSDVARMITAGGFCVSSFVCAILLLLFWVSCTSHFWSSFSADMRLKMGDMHDLVLRFTLIGSLRHMNMENFICLALLILLVVLVTLVEEVLLRLKSELEEGAKLPPVDLVRFINSDYDIGLANSGLAQTQRRKK</sequence>
<reference evidence="2" key="1">
    <citation type="journal article" date="2012" name="Proc. Natl. Acad. Sci. U.S.A.">
        <title>Antigenic diversity is generated by distinct evolutionary mechanisms in African trypanosome species.</title>
        <authorList>
            <person name="Jackson A.P."/>
            <person name="Berry A."/>
            <person name="Aslett M."/>
            <person name="Allison H.C."/>
            <person name="Burton P."/>
            <person name="Vavrova-Anderson J."/>
            <person name="Brown R."/>
            <person name="Browne H."/>
            <person name="Corton N."/>
            <person name="Hauser H."/>
            <person name="Gamble J."/>
            <person name="Gilderthorp R."/>
            <person name="Marcello L."/>
            <person name="McQuillan J."/>
            <person name="Otto T.D."/>
            <person name="Quail M.A."/>
            <person name="Sanders M.J."/>
            <person name="van Tonder A."/>
            <person name="Ginger M.L."/>
            <person name="Field M.C."/>
            <person name="Barry J.D."/>
            <person name="Hertz-Fowler C."/>
            <person name="Berriman M."/>
        </authorList>
    </citation>
    <scope>NUCLEOTIDE SEQUENCE</scope>
    <source>
        <strain evidence="2">IL3000</strain>
    </source>
</reference>
<organism evidence="2">
    <name type="scientific">Trypanosoma congolense (strain IL3000)</name>
    <dbReference type="NCBI Taxonomy" id="1068625"/>
    <lineage>
        <taxon>Eukaryota</taxon>
        <taxon>Discoba</taxon>
        <taxon>Euglenozoa</taxon>
        <taxon>Kinetoplastea</taxon>
        <taxon>Metakinetoplastina</taxon>
        <taxon>Trypanosomatida</taxon>
        <taxon>Trypanosomatidae</taxon>
        <taxon>Trypanosoma</taxon>
        <taxon>Nannomonas</taxon>
    </lineage>
</organism>
<name>G0UUE5_TRYCI</name>
<evidence type="ECO:0000256" key="1">
    <source>
        <dbReference type="SAM" id="Phobius"/>
    </source>
</evidence>
<protein>
    <submittedName>
        <fullName evidence="2">Uncharacterized protein</fullName>
    </submittedName>
</protein>
<proteinExistence type="predicted"/>
<keyword evidence="1" id="KW-0472">Membrane</keyword>
<gene>
    <name evidence="2" type="ORF">TCIL3000_9_4090</name>
</gene>
<evidence type="ECO:0000313" key="2">
    <source>
        <dbReference type="EMBL" id="CCC93009.1"/>
    </source>
</evidence>
<keyword evidence="1" id="KW-1133">Transmembrane helix</keyword>